<dbReference type="SUPFAM" id="SSF51735">
    <property type="entry name" value="NAD(P)-binding Rossmann-fold domains"/>
    <property type="match status" value="1"/>
</dbReference>
<accession>A0A060R7V4</accession>
<dbReference type="InterPro" id="IPR020867">
    <property type="entry name" value="THF_DH/CycHdrlase_CS"/>
</dbReference>
<dbReference type="GO" id="GO:0004488">
    <property type="term" value="F:methylenetetrahydrofolate dehydrogenase (NADP+) activity"/>
    <property type="evidence" value="ECO:0007669"/>
    <property type="project" value="UniProtKB-UniRule"/>
</dbReference>
<dbReference type="EMBL" id="HG934468">
    <property type="protein sequence ID" value="CDN31367.1"/>
    <property type="molecule type" value="Genomic_DNA"/>
</dbReference>
<dbReference type="InterPro" id="IPR020631">
    <property type="entry name" value="THF_DH/CycHdrlase_NAD-bd_dom"/>
</dbReference>
<comment type="catalytic activity">
    <reaction evidence="12">
        <text>(6R)-5,10-methylene-5,6,7,8-tetrahydrofolate + NADP(+) = (6R)-5,10-methenyltetrahydrofolate + NADPH</text>
        <dbReference type="Rhea" id="RHEA:22812"/>
        <dbReference type="ChEBI" id="CHEBI:15636"/>
        <dbReference type="ChEBI" id="CHEBI:57455"/>
        <dbReference type="ChEBI" id="CHEBI:57783"/>
        <dbReference type="ChEBI" id="CHEBI:58349"/>
        <dbReference type="EC" id="1.5.1.5"/>
    </reaction>
</comment>
<dbReference type="KEGG" id="rbc:BN938_1274"/>
<dbReference type="PROSITE" id="PS00766">
    <property type="entry name" value="THF_DHG_CYH_1"/>
    <property type="match status" value="1"/>
</dbReference>
<organism evidence="15 16">
    <name type="scientific">Mucinivorans hirudinis</name>
    <dbReference type="NCBI Taxonomy" id="1433126"/>
    <lineage>
        <taxon>Bacteria</taxon>
        <taxon>Pseudomonadati</taxon>
        <taxon>Bacteroidota</taxon>
        <taxon>Bacteroidia</taxon>
        <taxon>Bacteroidales</taxon>
        <taxon>Rikenellaceae</taxon>
        <taxon>Mucinivorans</taxon>
    </lineage>
</organism>
<dbReference type="InterPro" id="IPR036291">
    <property type="entry name" value="NAD(P)-bd_dom_sf"/>
</dbReference>
<dbReference type="GO" id="GO:0009086">
    <property type="term" value="P:methionine biosynthetic process"/>
    <property type="evidence" value="ECO:0007669"/>
    <property type="project" value="UniProtKB-KW"/>
</dbReference>
<keyword evidence="3 12" id="KW-0554">One-carbon metabolism</keyword>
<gene>
    <name evidence="12" type="primary">folD</name>
    <name evidence="15" type="ORF">BN938_1274</name>
</gene>
<evidence type="ECO:0000256" key="8">
    <source>
        <dbReference type="ARBA" id="ARBA00023002"/>
    </source>
</evidence>
<dbReference type="FunFam" id="3.40.50.10860:FF:000005">
    <property type="entry name" value="C-1-tetrahydrofolate synthase, cytoplasmic, putative"/>
    <property type="match status" value="1"/>
</dbReference>
<dbReference type="GO" id="GO:0005829">
    <property type="term" value="C:cytosol"/>
    <property type="evidence" value="ECO:0007669"/>
    <property type="project" value="TreeGrafter"/>
</dbReference>
<keyword evidence="7 12" id="KW-0521">NADP</keyword>
<evidence type="ECO:0000256" key="5">
    <source>
        <dbReference type="ARBA" id="ARBA00022755"/>
    </source>
</evidence>
<dbReference type="NCBIfam" id="NF010783">
    <property type="entry name" value="PRK14186.1"/>
    <property type="match status" value="1"/>
</dbReference>
<comment type="caution">
    <text evidence="12">Lacks conserved residue(s) required for the propagation of feature annotation.</text>
</comment>
<keyword evidence="4 12" id="KW-0028">Amino-acid biosynthesis</keyword>
<dbReference type="InterPro" id="IPR020630">
    <property type="entry name" value="THF_DH/CycHdrlase_cat_dom"/>
</dbReference>
<dbReference type="GO" id="GO:0035999">
    <property type="term" value="P:tetrahydrofolate interconversion"/>
    <property type="evidence" value="ECO:0007669"/>
    <property type="project" value="UniProtKB-UniRule"/>
</dbReference>
<keyword evidence="5 12" id="KW-0658">Purine biosynthesis</keyword>
<name>A0A060R7V4_9BACT</name>
<evidence type="ECO:0000259" key="14">
    <source>
        <dbReference type="Pfam" id="PF02882"/>
    </source>
</evidence>
<keyword evidence="8 12" id="KW-0560">Oxidoreductase</keyword>
<evidence type="ECO:0000256" key="10">
    <source>
        <dbReference type="ARBA" id="ARBA00023167"/>
    </source>
</evidence>
<dbReference type="GO" id="GO:0004477">
    <property type="term" value="F:methenyltetrahydrofolate cyclohydrolase activity"/>
    <property type="evidence" value="ECO:0007669"/>
    <property type="project" value="UniProtKB-UniRule"/>
</dbReference>
<dbReference type="InterPro" id="IPR000672">
    <property type="entry name" value="THF_DH/CycHdrlase"/>
</dbReference>
<dbReference type="Proteomes" id="UP000027616">
    <property type="component" value="Chromosome I"/>
</dbReference>
<comment type="pathway">
    <text evidence="1 12">One-carbon metabolism; tetrahydrofolate interconversion.</text>
</comment>
<dbReference type="Gene3D" id="3.40.50.720">
    <property type="entry name" value="NAD(P)-binding Rossmann-like Domain"/>
    <property type="match status" value="1"/>
</dbReference>
<dbReference type="EC" id="3.5.4.9" evidence="12"/>
<dbReference type="PROSITE" id="PS00767">
    <property type="entry name" value="THF_DHG_CYH_2"/>
    <property type="match status" value="1"/>
</dbReference>
<dbReference type="eggNOG" id="COG0190">
    <property type="taxonomic scope" value="Bacteria"/>
</dbReference>
<dbReference type="PATRIC" id="fig|1433126.3.peg.1265"/>
<keyword evidence="11 12" id="KW-0511">Multifunctional enzyme</keyword>
<comment type="similarity">
    <text evidence="12">Belongs to the tetrahydrofolate dehydrogenase/cyclohydrolase family.</text>
</comment>
<evidence type="ECO:0000256" key="2">
    <source>
        <dbReference type="ARBA" id="ARBA00011738"/>
    </source>
</evidence>
<dbReference type="SUPFAM" id="SSF53223">
    <property type="entry name" value="Aminoacid dehydrogenase-like, N-terminal domain"/>
    <property type="match status" value="1"/>
</dbReference>
<dbReference type="CDD" id="cd01080">
    <property type="entry name" value="NAD_bind_m-THF_DH_Cyclohyd"/>
    <property type="match status" value="1"/>
</dbReference>
<dbReference type="HOGENOM" id="CLU_034045_2_1_10"/>
<feature type="domain" description="Tetrahydrofolate dehydrogenase/cyclohydrolase NAD(P)-binding" evidence="14">
    <location>
        <begin position="134"/>
        <end position="283"/>
    </location>
</feature>
<dbReference type="OrthoDB" id="9803580at2"/>
<keyword evidence="6 12" id="KW-0378">Hydrolase</keyword>
<comment type="function">
    <text evidence="12">Catalyzes the oxidation of 5,10-methylenetetrahydrofolate to 5,10-methenyltetrahydrofolate and then the hydrolysis of 5,10-methenyltetrahydrofolate to 10-formyltetrahydrofolate.</text>
</comment>
<dbReference type="Pfam" id="PF02882">
    <property type="entry name" value="THF_DHG_CYH_C"/>
    <property type="match status" value="1"/>
</dbReference>
<evidence type="ECO:0000313" key="15">
    <source>
        <dbReference type="EMBL" id="CDN31367.1"/>
    </source>
</evidence>
<comment type="catalytic activity">
    <reaction evidence="12">
        <text>(6R)-5,10-methenyltetrahydrofolate + H2O = (6R)-10-formyltetrahydrofolate + H(+)</text>
        <dbReference type="Rhea" id="RHEA:23700"/>
        <dbReference type="ChEBI" id="CHEBI:15377"/>
        <dbReference type="ChEBI" id="CHEBI:15378"/>
        <dbReference type="ChEBI" id="CHEBI:57455"/>
        <dbReference type="ChEBI" id="CHEBI:195366"/>
        <dbReference type="EC" id="3.5.4.9"/>
    </reaction>
</comment>
<keyword evidence="16" id="KW-1185">Reference proteome</keyword>
<evidence type="ECO:0000259" key="13">
    <source>
        <dbReference type="Pfam" id="PF00763"/>
    </source>
</evidence>
<evidence type="ECO:0000256" key="12">
    <source>
        <dbReference type="HAMAP-Rule" id="MF_01576"/>
    </source>
</evidence>
<dbReference type="Pfam" id="PF00763">
    <property type="entry name" value="THF_DHG_CYH"/>
    <property type="match status" value="1"/>
</dbReference>
<evidence type="ECO:0000256" key="4">
    <source>
        <dbReference type="ARBA" id="ARBA00022605"/>
    </source>
</evidence>
<evidence type="ECO:0000256" key="11">
    <source>
        <dbReference type="ARBA" id="ARBA00023268"/>
    </source>
</evidence>
<dbReference type="AlphaFoldDB" id="A0A060R7V4"/>
<sequence>MILIDGKAVATELKQQMKEQVASMERKPSLVAILVGNDGASETYVGHKERACAEIGFRSQVLRFAADTTQEQLLAEIDKLNNDKQVDGFIIQLPLPRHIDEQVIIDAIDPRKDVDGFHPVNVGRMVLGMEAFVSATPLGILELLKYYNIDTKGKNCVVIGRSNIVGRPISNLLSLKGWDCTVTVCHSRTKNLKEVCSQADILVAALGSAEFVTSDMVKDGAVVIDVGITRVASTQTKNGWKLLGDVKFDEVAPKCSYITPVPGGVGPMTIVSLMRNTLLAAKRK</sequence>
<reference evidence="15 16" key="1">
    <citation type="journal article" date="2015" name="Genome Announc.">
        <title>Complete Genome Sequence of the Novel Leech Symbiont Mucinivorans hirudinis M3T.</title>
        <authorList>
            <person name="Nelson M.C."/>
            <person name="Bomar L."/>
            <person name="Graf J."/>
        </authorList>
    </citation>
    <scope>NUCLEOTIDE SEQUENCE [LARGE SCALE GENOMIC DNA]</scope>
    <source>
        <strain evidence="16">M3</strain>
    </source>
</reference>
<dbReference type="PRINTS" id="PR00085">
    <property type="entry name" value="THFDHDRGNASE"/>
</dbReference>
<keyword evidence="10 12" id="KW-0486">Methionine biosynthesis</keyword>
<dbReference type="STRING" id="1433126.BN938_1274"/>
<evidence type="ECO:0000256" key="1">
    <source>
        <dbReference type="ARBA" id="ARBA00004777"/>
    </source>
</evidence>
<dbReference type="PANTHER" id="PTHR48099:SF5">
    <property type="entry name" value="C-1-TETRAHYDROFOLATE SYNTHASE, CYTOPLASMIC"/>
    <property type="match status" value="1"/>
</dbReference>
<dbReference type="FunFam" id="3.40.50.720:FF:000189">
    <property type="entry name" value="Bifunctional protein FolD"/>
    <property type="match status" value="1"/>
</dbReference>
<dbReference type="GO" id="GO:0000105">
    <property type="term" value="P:L-histidine biosynthetic process"/>
    <property type="evidence" value="ECO:0007669"/>
    <property type="project" value="UniProtKB-KW"/>
</dbReference>
<evidence type="ECO:0000313" key="16">
    <source>
        <dbReference type="Proteomes" id="UP000027616"/>
    </source>
</evidence>
<proteinExistence type="inferred from homology"/>
<evidence type="ECO:0000256" key="6">
    <source>
        <dbReference type="ARBA" id="ARBA00022801"/>
    </source>
</evidence>
<feature type="domain" description="Tetrahydrofolate dehydrogenase/cyclohydrolase catalytic" evidence="13">
    <location>
        <begin position="4"/>
        <end position="115"/>
    </location>
</feature>
<evidence type="ECO:0000256" key="7">
    <source>
        <dbReference type="ARBA" id="ARBA00022857"/>
    </source>
</evidence>
<protein>
    <recommendedName>
        <fullName evidence="12">Bifunctional protein FolD</fullName>
    </recommendedName>
    <domain>
        <recommendedName>
            <fullName evidence="12">Methylenetetrahydrofolate dehydrogenase</fullName>
            <ecNumber evidence="12">1.5.1.5</ecNumber>
        </recommendedName>
    </domain>
    <domain>
        <recommendedName>
            <fullName evidence="12">Methenyltetrahydrofolate cyclohydrolase</fullName>
            <ecNumber evidence="12">3.5.4.9</ecNumber>
        </recommendedName>
    </domain>
</protein>
<feature type="binding site" evidence="12">
    <location>
        <position position="228"/>
    </location>
    <ligand>
        <name>NADP(+)</name>
        <dbReference type="ChEBI" id="CHEBI:58349"/>
    </ligand>
</feature>
<dbReference type="Gene3D" id="3.40.50.10860">
    <property type="entry name" value="Leucine Dehydrogenase, chain A, domain 1"/>
    <property type="match status" value="1"/>
</dbReference>
<keyword evidence="9 12" id="KW-0368">Histidine biosynthesis</keyword>
<dbReference type="PANTHER" id="PTHR48099">
    <property type="entry name" value="C-1-TETRAHYDROFOLATE SYNTHASE, CYTOPLASMIC-RELATED"/>
    <property type="match status" value="1"/>
</dbReference>
<dbReference type="EC" id="1.5.1.5" evidence="12"/>
<evidence type="ECO:0000256" key="9">
    <source>
        <dbReference type="ARBA" id="ARBA00023102"/>
    </source>
</evidence>
<dbReference type="InterPro" id="IPR046346">
    <property type="entry name" value="Aminoacid_DH-like_N_sf"/>
</dbReference>
<dbReference type="UniPathway" id="UPA00193"/>
<dbReference type="GO" id="GO:0006164">
    <property type="term" value="P:purine nucleotide biosynthetic process"/>
    <property type="evidence" value="ECO:0007669"/>
    <property type="project" value="UniProtKB-KW"/>
</dbReference>
<evidence type="ECO:0000256" key="3">
    <source>
        <dbReference type="ARBA" id="ARBA00022563"/>
    </source>
</evidence>
<feature type="binding site" evidence="12">
    <location>
        <begin position="160"/>
        <end position="162"/>
    </location>
    <ligand>
        <name>NADP(+)</name>
        <dbReference type="ChEBI" id="CHEBI:58349"/>
    </ligand>
</feature>
<comment type="subunit">
    <text evidence="2 12">Homodimer.</text>
</comment>
<dbReference type="HAMAP" id="MF_01576">
    <property type="entry name" value="THF_DHG_CYH"/>
    <property type="match status" value="1"/>
</dbReference>